<dbReference type="Proteomes" id="UP001313282">
    <property type="component" value="Unassembled WGS sequence"/>
</dbReference>
<dbReference type="AlphaFoldDB" id="A0AAN8MLC3"/>
<keyword evidence="2" id="KW-1185">Reference proteome</keyword>
<proteinExistence type="predicted"/>
<accession>A0AAN8MLC3</accession>
<evidence type="ECO:0000313" key="2">
    <source>
        <dbReference type="Proteomes" id="UP001313282"/>
    </source>
</evidence>
<dbReference type="EMBL" id="JAVHNR010000012">
    <property type="protein sequence ID" value="KAK6330110.1"/>
    <property type="molecule type" value="Genomic_DNA"/>
</dbReference>
<sequence length="124" mass="13512">MGQLFSTRSRYAYITPDKPPPDLPDSFFIDDTNGSEDGIFYVNFSDPGSLVRELRRHHMAGVLIVLNCDGDGGPEPAKGDLYLIDWDDMPTSIVADWPDILISAVYPAELSHLATLSVGGEALA</sequence>
<organism evidence="1 2">
    <name type="scientific">Orbilia javanica</name>
    <dbReference type="NCBI Taxonomy" id="47235"/>
    <lineage>
        <taxon>Eukaryota</taxon>
        <taxon>Fungi</taxon>
        <taxon>Dikarya</taxon>
        <taxon>Ascomycota</taxon>
        <taxon>Pezizomycotina</taxon>
        <taxon>Orbiliomycetes</taxon>
        <taxon>Orbiliales</taxon>
        <taxon>Orbiliaceae</taxon>
        <taxon>Orbilia</taxon>
    </lineage>
</organism>
<gene>
    <name evidence="1" type="ORF">TWF718_003538</name>
</gene>
<evidence type="ECO:0000313" key="1">
    <source>
        <dbReference type="EMBL" id="KAK6330110.1"/>
    </source>
</evidence>
<protein>
    <submittedName>
        <fullName evidence="1">Uncharacterized protein</fullName>
    </submittedName>
</protein>
<name>A0AAN8MLC3_9PEZI</name>
<comment type="caution">
    <text evidence="1">The sequence shown here is derived from an EMBL/GenBank/DDBJ whole genome shotgun (WGS) entry which is preliminary data.</text>
</comment>
<reference evidence="1 2" key="1">
    <citation type="submission" date="2019-10" db="EMBL/GenBank/DDBJ databases">
        <authorList>
            <person name="Palmer J.M."/>
        </authorList>
    </citation>
    <scope>NUCLEOTIDE SEQUENCE [LARGE SCALE GENOMIC DNA]</scope>
    <source>
        <strain evidence="1 2">TWF718</strain>
    </source>
</reference>